<accession>A0A6M0RH00</accession>
<comment type="caution">
    <text evidence="1">The sequence shown here is derived from an EMBL/GenBank/DDBJ whole genome shotgun (WGS) entry which is preliminary data.</text>
</comment>
<sequence>MRWARYSGSEPYFFKEAIGKQPLSLSGLFLAFLFPFGAPGLLTFSGSAFAATSTTARHSLAVVGLSGLPSFLY</sequence>
<dbReference type="AlphaFoldDB" id="A0A6M0RH00"/>
<dbReference type="Proteomes" id="UP000481033">
    <property type="component" value="Unassembled WGS sequence"/>
</dbReference>
<name>A0A6M0RH00_9CYAN</name>
<gene>
    <name evidence="1" type="ORF">DXZ20_07010</name>
</gene>
<protein>
    <submittedName>
        <fullName evidence="1">Uncharacterized protein</fullName>
    </submittedName>
</protein>
<organism evidence="1 2">
    <name type="scientific">Adonisia turfae CCMR0081</name>
    <dbReference type="NCBI Taxonomy" id="2292702"/>
    <lineage>
        <taxon>Bacteria</taxon>
        <taxon>Bacillati</taxon>
        <taxon>Cyanobacteriota</taxon>
        <taxon>Adonisia</taxon>
        <taxon>Adonisia turfae</taxon>
    </lineage>
</organism>
<evidence type="ECO:0000313" key="2">
    <source>
        <dbReference type="Proteomes" id="UP000481033"/>
    </source>
</evidence>
<keyword evidence="2" id="KW-1185">Reference proteome</keyword>
<dbReference type="EMBL" id="QXHD01000004">
    <property type="protein sequence ID" value="NEZ55429.1"/>
    <property type="molecule type" value="Genomic_DNA"/>
</dbReference>
<evidence type="ECO:0000313" key="1">
    <source>
        <dbReference type="EMBL" id="NEZ55429.1"/>
    </source>
</evidence>
<reference evidence="1 2" key="1">
    <citation type="journal article" date="2020" name="Microb. Ecol.">
        <title>Ecogenomics of the Marine Benthic Filamentous Cyanobacterium Adonisia.</title>
        <authorList>
            <person name="Walter J.M."/>
            <person name="Coutinho F.H."/>
            <person name="Leomil L."/>
            <person name="Hargreaves P.I."/>
            <person name="Campeao M.E."/>
            <person name="Vieira V.V."/>
            <person name="Silva B.S."/>
            <person name="Fistarol G.O."/>
            <person name="Salomon P.S."/>
            <person name="Sawabe T."/>
            <person name="Mino S."/>
            <person name="Hosokawa M."/>
            <person name="Miyashita H."/>
            <person name="Maruyama F."/>
            <person name="van Verk M.C."/>
            <person name="Dutilh B.E."/>
            <person name="Thompson C.C."/>
            <person name="Thompson F.L."/>
        </authorList>
    </citation>
    <scope>NUCLEOTIDE SEQUENCE [LARGE SCALE GENOMIC DNA]</scope>
    <source>
        <strain evidence="1 2">CCMR0081</strain>
    </source>
</reference>
<proteinExistence type="predicted"/>